<proteinExistence type="inferred from homology"/>
<dbReference type="Pfam" id="PF09587">
    <property type="entry name" value="PGA_cap"/>
    <property type="match status" value="1"/>
</dbReference>
<dbReference type="CDD" id="cd07381">
    <property type="entry name" value="MPP_CapA"/>
    <property type="match status" value="1"/>
</dbReference>
<dbReference type="AlphaFoldDB" id="A0A5C8NKD6"/>
<evidence type="ECO:0000259" key="2">
    <source>
        <dbReference type="SMART" id="SM00854"/>
    </source>
</evidence>
<feature type="domain" description="Capsule synthesis protein CapA" evidence="2">
    <location>
        <begin position="57"/>
        <end position="303"/>
    </location>
</feature>
<dbReference type="InterPro" id="IPR052169">
    <property type="entry name" value="CW_Biosynth-Accessory"/>
</dbReference>
<dbReference type="InterPro" id="IPR019079">
    <property type="entry name" value="Capsule_synth_CapA"/>
</dbReference>
<keyword evidence="4" id="KW-1185">Reference proteome</keyword>
<dbReference type="RefSeq" id="WP_147668742.1">
    <property type="nucleotide sequence ID" value="NZ_VDUW01000010.1"/>
</dbReference>
<dbReference type="EMBL" id="VDUW01000010">
    <property type="protein sequence ID" value="TXL61702.1"/>
    <property type="molecule type" value="Genomic_DNA"/>
</dbReference>
<dbReference type="SUPFAM" id="SSF56300">
    <property type="entry name" value="Metallo-dependent phosphatases"/>
    <property type="match status" value="1"/>
</dbReference>
<dbReference type="PANTHER" id="PTHR33393">
    <property type="entry name" value="POLYGLUTAMINE SYNTHESIS ACCESSORY PROTEIN RV0574C-RELATED"/>
    <property type="match status" value="1"/>
</dbReference>
<gene>
    <name evidence="3" type="ORF">FHP05_12530</name>
</gene>
<reference evidence="3 4" key="1">
    <citation type="submission" date="2019-06" db="EMBL/GenBank/DDBJ databases">
        <title>Cerasibacillus sp. nov., isolated from maize field.</title>
        <authorList>
            <person name="Lin S.-Y."/>
            <person name="Tsai C.-F."/>
            <person name="Young C.-C."/>
        </authorList>
    </citation>
    <scope>NUCLEOTIDE SEQUENCE [LARGE SCALE GENOMIC DNA]</scope>
    <source>
        <strain evidence="3 4">CC-CFT480</strain>
    </source>
</reference>
<dbReference type="InterPro" id="IPR029052">
    <property type="entry name" value="Metallo-depent_PP-like"/>
</dbReference>
<evidence type="ECO:0000313" key="4">
    <source>
        <dbReference type="Proteomes" id="UP000321574"/>
    </source>
</evidence>
<accession>A0A5C8NKD6</accession>
<dbReference type="OrthoDB" id="9810906at2"/>
<sequence length="385" mass="43286">MKNKLILLLICFVLIGIGTACGNEAKNKPDQMSASNHDMKTLAIKEKPPAERKKTISLAAIGDILIHDRVYNVAKTKEGYDFKPFFKKVKPTLQAADITFANQETMIGGEEIGLSSYPSFNSPYEVGDALKDAGVQIVSMANNHTLDRGEMAIQNAIHHWENIDMKYVGSYKDDLDRSELRVIETDAGISVAFLAYTYGTNGIPVPEGKDFLVNLIDEDKIASEIELVKEQADVVVVSYHFGNEYERMPSEEQKYLVQLAADHGAHLVIGHHPHVLQPIEWIEGKNGNHMLAVYSLGNFLSGQDGLYKQIGGIFECEISKTFGENERIEIHSPKFMPTYVPYGEWIVTPMHELTDDELPNADTHYKEIKQHLSQYVPELEFKEEQ</sequence>
<evidence type="ECO:0000313" key="3">
    <source>
        <dbReference type="EMBL" id="TXL61702.1"/>
    </source>
</evidence>
<dbReference type="PROSITE" id="PS51257">
    <property type="entry name" value="PROKAR_LIPOPROTEIN"/>
    <property type="match status" value="1"/>
</dbReference>
<dbReference type="SMART" id="SM00854">
    <property type="entry name" value="PGA_cap"/>
    <property type="match status" value="1"/>
</dbReference>
<evidence type="ECO:0000256" key="1">
    <source>
        <dbReference type="ARBA" id="ARBA00005662"/>
    </source>
</evidence>
<comment type="similarity">
    <text evidence="1">Belongs to the CapA family.</text>
</comment>
<comment type="caution">
    <text evidence="3">The sequence shown here is derived from an EMBL/GenBank/DDBJ whole genome shotgun (WGS) entry which is preliminary data.</text>
</comment>
<protein>
    <submittedName>
        <fullName evidence="3">CapA family protein</fullName>
    </submittedName>
</protein>
<organism evidence="3 4">
    <name type="scientific">Cerasibacillus terrae</name>
    <dbReference type="NCBI Taxonomy" id="2498845"/>
    <lineage>
        <taxon>Bacteria</taxon>
        <taxon>Bacillati</taxon>
        <taxon>Bacillota</taxon>
        <taxon>Bacilli</taxon>
        <taxon>Bacillales</taxon>
        <taxon>Bacillaceae</taxon>
        <taxon>Cerasibacillus</taxon>
    </lineage>
</organism>
<dbReference type="Proteomes" id="UP000321574">
    <property type="component" value="Unassembled WGS sequence"/>
</dbReference>
<dbReference type="PANTHER" id="PTHR33393:SF12">
    <property type="entry name" value="CAPSULE BIOSYNTHESIS PROTEIN CAPA"/>
    <property type="match status" value="1"/>
</dbReference>
<name>A0A5C8NKD6_9BACI</name>
<dbReference type="Gene3D" id="3.60.21.10">
    <property type="match status" value="1"/>
</dbReference>